<dbReference type="Pfam" id="PF03861">
    <property type="entry name" value="ANTAR"/>
    <property type="match status" value="1"/>
</dbReference>
<evidence type="ECO:0000256" key="2">
    <source>
        <dbReference type="ARBA" id="ARBA00023163"/>
    </source>
</evidence>
<dbReference type="PIRSF" id="PIRSF036625">
    <property type="entry name" value="GAF_ANTAR"/>
    <property type="match status" value="1"/>
</dbReference>
<proteinExistence type="predicted"/>
<keyword evidence="1" id="KW-0805">Transcription regulation</keyword>
<evidence type="ECO:0000313" key="5">
    <source>
        <dbReference type="Proteomes" id="UP000316298"/>
    </source>
</evidence>
<comment type="caution">
    <text evidence="4">The sequence shown here is derived from an EMBL/GenBank/DDBJ whole genome shotgun (WGS) entry which is preliminary data.</text>
</comment>
<dbReference type="AlphaFoldDB" id="A0A542ENQ7"/>
<dbReference type="InterPro" id="IPR036388">
    <property type="entry name" value="WH-like_DNA-bd_sf"/>
</dbReference>
<gene>
    <name evidence="4" type="ORF">FB475_1055</name>
</gene>
<keyword evidence="5" id="KW-1185">Reference proteome</keyword>
<protein>
    <submittedName>
        <fullName evidence="4">ANTAR domain-containing protein</fullName>
    </submittedName>
</protein>
<dbReference type="SUPFAM" id="SSF55781">
    <property type="entry name" value="GAF domain-like"/>
    <property type="match status" value="1"/>
</dbReference>
<sequence length="238" mass="24602">MSSLRVRRILADITAGGTAGLPERLCRACVVAIPVTGVGLALLTAAGHGGTITATDGPAAVMEDLQATLGEGPCVDASSDGRPVLQPDLAATGASRWPGFTAAALETGIAAVFAFPLQVGAIRLGTLDLYRDTTGPLDSPQLAGALAFAEAATTILLHLQDDAAPGRPLHPELAEAVDSRREIHQATGMITAQAGISLAEALLRLQAHAYSSQRPLIDVAKDVVTRKLRFGPEDDHHE</sequence>
<evidence type="ECO:0000259" key="3">
    <source>
        <dbReference type="PROSITE" id="PS50921"/>
    </source>
</evidence>
<dbReference type="PROSITE" id="PS50921">
    <property type="entry name" value="ANTAR"/>
    <property type="match status" value="1"/>
</dbReference>
<dbReference type="SMART" id="SM01012">
    <property type="entry name" value="ANTAR"/>
    <property type="match status" value="1"/>
</dbReference>
<dbReference type="EMBL" id="VFMM01000001">
    <property type="protein sequence ID" value="TQJ16945.1"/>
    <property type="molecule type" value="Genomic_DNA"/>
</dbReference>
<feature type="domain" description="ANTAR" evidence="3">
    <location>
        <begin position="163"/>
        <end position="224"/>
    </location>
</feature>
<organism evidence="4 5">
    <name type="scientific">Kribbella jejuensis</name>
    <dbReference type="NCBI Taxonomy" id="236068"/>
    <lineage>
        <taxon>Bacteria</taxon>
        <taxon>Bacillati</taxon>
        <taxon>Actinomycetota</taxon>
        <taxon>Actinomycetes</taxon>
        <taxon>Propionibacteriales</taxon>
        <taxon>Kribbellaceae</taxon>
        <taxon>Kribbella</taxon>
    </lineage>
</organism>
<accession>A0A542ENQ7</accession>
<keyword evidence="2" id="KW-0804">Transcription</keyword>
<dbReference type="OrthoDB" id="7466251at2"/>
<dbReference type="Gene3D" id="3.30.450.40">
    <property type="match status" value="1"/>
</dbReference>
<dbReference type="InterPro" id="IPR012074">
    <property type="entry name" value="GAF_ANTAR"/>
</dbReference>
<dbReference type="GO" id="GO:0003723">
    <property type="term" value="F:RNA binding"/>
    <property type="evidence" value="ECO:0007669"/>
    <property type="project" value="InterPro"/>
</dbReference>
<dbReference type="Gene3D" id="1.10.10.10">
    <property type="entry name" value="Winged helix-like DNA-binding domain superfamily/Winged helix DNA-binding domain"/>
    <property type="match status" value="1"/>
</dbReference>
<dbReference type="InterPro" id="IPR029016">
    <property type="entry name" value="GAF-like_dom_sf"/>
</dbReference>
<evidence type="ECO:0000256" key="1">
    <source>
        <dbReference type="ARBA" id="ARBA00023015"/>
    </source>
</evidence>
<dbReference type="InterPro" id="IPR005561">
    <property type="entry name" value="ANTAR"/>
</dbReference>
<reference evidence="4 5" key="1">
    <citation type="submission" date="2019-06" db="EMBL/GenBank/DDBJ databases">
        <title>Sequencing the genomes of 1000 actinobacteria strains.</title>
        <authorList>
            <person name="Klenk H.-P."/>
        </authorList>
    </citation>
    <scope>NUCLEOTIDE SEQUENCE [LARGE SCALE GENOMIC DNA]</scope>
    <source>
        <strain evidence="4 5">DSM 17305</strain>
    </source>
</reference>
<dbReference type="Proteomes" id="UP000316298">
    <property type="component" value="Unassembled WGS sequence"/>
</dbReference>
<evidence type="ECO:0000313" key="4">
    <source>
        <dbReference type="EMBL" id="TQJ16945.1"/>
    </source>
</evidence>
<name>A0A542ENQ7_9ACTN</name>